<reference evidence="5" key="2">
    <citation type="submission" date="2025-09" db="UniProtKB">
        <authorList>
            <consortium name="Ensembl"/>
        </authorList>
    </citation>
    <scope>IDENTIFICATION</scope>
</reference>
<dbReference type="InterPro" id="IPR000306">
    <property type="entry name" value="Znf_FYVE"/>
</dbReference>
<dbReference type="InterPro" id="IPR013083">
    <property type="entry name" value="Znf_RING/FYVE/PHD"/>
</dbReference>
<dbReference type="InterPro" id="IPR011011">
    <property type="entry name" value="Znf_FYVE_PHD"/>
</dbReference>
<sequence>RREEVALLFPRADVFKAFPLMTLRSPTQADGVPDSGAPLGSKAPIWIPDLRATMCMICTCEFTLTWRRHHCRACGKVPDAPGGPNGLDVSSSRSAILYADRWCARPARPTSTTWST</sequence>
<dbReference type="GO" id="GO:0016197">
    <property type="term" value="P:endosomal transport"/>
    <property type="evidence" value="ECO:0007669"/>
    <property type="project" value="TreeGrafter"/>
</dbReference>
<keyword evidence="1" id="KW-0479">Metal-binding</keyword>
<dbReference type="AlphaFoldDB" id="A0A3Q2XG90"/>
<reference evidence="5" key="1">
    <citation type="submission" date="2025-08" db="UniProtKB">
        <authorList>
            <consortium name="Ensembl"/>
        </authorList>
    </citation>
    <scope>IDENTIFICATION</scope>
</reference>
<dbReference type="Pfam" id="PF01363">
    <property type="entry name" value="FYVE"/>
    <property type="match status" value="1"/>
</dbReference>
<dbReference type="STRING" id="109280.ENSHCOP00000002712"/>
<dbReference type="Proteomes" id="UP000264820">
    <property type="component" value="Unplaced"/>
</dbReference>
<name>A0A3Q2XG90_HIPCM</name>
<proteinExistence type="predicted"/>
<evidence type="ECO:0000256" key="3">
    <source>
        <dbReference type="ARBA" id="ARBA00022833"/>
    </source>
</evidence>
<keyword evidence="6" id="KW-1185">Reference proteome</keyword>
<dbReference type="GO" id="GO:0031901">
    <property type="term" value="C:early endosome membrane"/>
    <property type="evidence" value="ECO:0007669"/>
    <property type="project" value="TreeGrafter"/>
</dbReference>
<dbReference type="Ensembl" id="ENSHCOT00000009963.1">
    <property type="protein sequence ID" value="ENSHCOP00000002712.1"/>
    <property type="gene ID" value="ENSHCOG00000003911.1"/>
</dbReference>
<dbReference type="GO" id="GO:0008270">
    <property type="term" value="F:zinc ion binding"/>
    <property type="evidence" value="ECO:0007669"/>
    <property type="project" value="UniProtKB-KW"/>
</dbReference>
<organism evidence="5 6">
    <name type="scientific">Hippocampus comes</name>
    <name type="common">Tiger tail seahorse</name>
    <dbReference type="NCBI Taxonomy" id="109280"/>
    <lineage>
        <taxon>Eukaryota</taxon>
        <taxon>Metazoa</taxon>
        <taxon>Chordata</taxon>
        <taxon>Craniata</taxon>
        <taxon>Vertebrata</taxon>
        <taxon>Euteleostomi</taxon>
        <taxon>Actinopterygii</taxon>
        <taxon>Neopterygii</taxon>
        <taxon>Teleostei</taxon>
        <taxon>Neoteleostei</taxon>
        <taxon>Acanthomorphata</taxon>
        <taxon>Syngnathiaria</taxon>
        <taxon>Syngnathiformes</taxon>
        <taxon>Syngnathoidei</taxon>
        <taxon>Syngnathidae</taxon>
        <taxon>Hippocampus</taxon>
    </lineage>
</organism>
<keyword evidence="3" id="KW-0862">Zinc</keyword>
<evidence type="ECO:0000259" key="4">
    <source>
        <dbReference type="SMART" id="SM00064"/>
    </source>
</evidence>
<dbReference type="SMART" id="SM00064">
    <property type="entry name" value="FYVE"/>
    <property type="match status" value="1"/>
</dbReference>
<evidence type="ECO:0000256" key="2">
    <source>
        <dbReference type="ARBA" id="ARBA00022771"/>
    </source>
</evidence>
<keyword evidence="2" id="KW-0863">Zinc-finger</keyword>
<evidence type="ECO:0000313" key="6">
    <source>
        <dbReference type="Proteomes" id="UP000264820"/>
    </source>
</evidence>
<dbReference type="GeneTree" id="ENSGT00940000156334"/>
<dbReference type="PANTHER" id="PTHR46319:SF3">
    <property type="entry name" value="ZINC FINGER FYVE DOMAIN-CONTAINING PROTEIN"/>
    <property type="match status" value="1"/>
</dbReference>
<protein>
    <recommendedName>
        <fullName evidence="4">FYVE zinc finger domain-containing protein</fullName>
    </recommendedName>
</protein>
<dbReference type="PANTHER" id="PTHR46319">
    <property type="entry name" value="ZINC FINGER FYVE DOMAIN-CONTAINING PROTEIN"/>
    <property type="match status" value="1"/>
</dbReference>
<feature type="domain" description="FYVE zinc finger" evidence="4">
    <location>
        <begin position="41"/>
        <end position="92"/>
    </location>
</feature>
<dbReference type="Gene3D" id="3.30.40.10">
    <property type="entry name" value="Zinc/RING finger domain, C3HC4 (zinc finger)"/>
    <property type="match status" value="1"/>
</dbReference>
<evidence type="ECO:0000313" key="5">
    <source>
        <dbReference type="Ensembl" id="ENSHCOP00000002712.1"/>
    </source>
</evidence>
<evidence type="ECO:0000256" key="1">
    <source>
        <dbReference type="ARBA" id="ARBA00022723"/>
    </source>
</evidence>
<accession>A0A3Q2XG90</accession>
<dbReference type="SUPFAM" id="SSF57903">
    <property type="entry name" value="FYVE/PHD zinc finger"/>
    <property type="match status" value="1"/>
</dbReference>